<proteinExistence type="predicted"/>
<dbReference type="Proteomes" id="UP001430700">
    <property type="component" value="Unassembled WGS sequence"/>
</dbReference>
<accession>A0ABS8M2G0</accession>
<protein>
    <submittedName>
        <fullName evidence="1">Uncharacterized protein</fullName>
    </submittedName>
</protein>
<gene>
    <name evidence="1" type="ORF">LNQ34_13900</name>
</gene>
<evidence type="ECO:0000313" key="2">
    <source>
        <dbReference type="Proteomes" id="UP001430700"/>
    </source>
</evidence>
<dbReference type="EMBL" id="JAJJMN010000001">
    <property type="protein sequence ID" value="MCC9018859.1"/>
    <property type="molecule type" value="Genomic_DNA"/>
</dbReference>
<keyword evidence="2" id="KW-1185">Reference proteome</keyword>
<organism evidence="1 2">
    <name type="scientific">Flavobacterium lipolyticum</name>
    <dbReference type="NCBI Taxonomy" id="2893754"/>
    <lineage>
        <taxon>Bacteria</taxon>
        <taxon>Pseudomonadati</taxon>
        <taxon>Bacteroidota</taxon>
        <taxon>Flavobacteriia</taxon>
        <taxon>Flavobacteriales</taxon>
        <taxon>Flavobacteriaceae</taxon>
        <taxon>Flavobacterium</taxon>
    </lineage>
</organism>
<comment type="caution">
    <text evidence="1">The sequence shown here is derived from an EMBL/GenBank/DDBJ whole genome shotgun (WGS) entry which is preliminary data.</text>
</comment>
<evidence type="ECO:0000313" key="1">
    <source>
        <dbReference type="EMBL" id="MCC9018859.1"/>
    </source>
</evidence>
<reference evidence="1" key="1">
    <citation type="submission" date="2021-11" db="EMBL/GenBank/DDBJ databases">
        <title>Description of novel Flavobacterium species.</title>
        <authorList>
            <person name="Saticioglu I.B."/>
            <person name="Ay H."/>
            <person name="Altun S."/>
            <person name="Duman M."/>
        </authorList>
    </citation>
    <scope>NUCLEOTIDE SEQUENCE</scope>
    <source>
        <strain evidence="1">F-126</strain>
    </source>
</reference>
<dbReference type="RefSeq" id="WP_230000164.1">
    <property type="nucleotide sequence ID" value="NZ_JAJJMN010000001.1"/>
</dbReference>
<sequence length="50" mass="5359">MFIRPLSENGVNGMLALTYFAEQFEAAFINQPNTGIVLKAATGANLTKGK</sequence>
<name>A0ABS8M2G0_9FLAO</name>